<evidence type="ECO:0000313" key="2">
    <source>
        <dbReference type="EMBL" id="RZE16098.1"/>
    </source>
</evidence>
<dbReference type="Proteomes" id="UP000292693">
    <property type="component" value="Unassembled WGS sequence"/>
</dbReference>
<feature type="domain" description="RES" evidence="1">
    <location>
        <begin position="43"/>
        <end position="187"/>
    </location>
</feature>
<comment type="caution">
    <text evidence="2">The sequence shown here is derived from an EMBL/GenBank/DDBJ whole genome shotgun (WGS) entry which is preliminary data.</text>
</comment>
<dbReference type="SMART" id="SM00953">
    <property type="entry name" value="RES"/>
    <property type="match status" value="1"/>
</dbReference>
<proteinExistence type="predicted"/>
<name>A0A126YBX5_9ACTN</name>
<gene>
    <name evidence="3" type="ORF">C0Q91_29760</name>
    <name evidence="2" type="ORF">C0Q92_29535</name>
</gene>
<organism evidence="2 5">
    <name type="scientific">Streptomyces albidoflavus</name>
    <dbReference type="NCBI Taxonomy" id="1886"/>
    <lineage>
        <taxon>Bacteria</taxon>
        <taxon>Bacillati</taxon>
        <taxon>Actinomycetota</taxon>
        <taxon>Actinomycetes</taxon>
        <taxon>Kitasatosporales</taxon>
        <taxon>Streptomycetaceae</taxon>
        <taxon>Streptomyces</taxon>
        <taxon>Streptomyces albidoflavus group</taxon>
    </lineage>
</organism>
<accession>A0A0X3WJ00</accession>
<evidence type="ECO:0000313" key="4">
    <source>
        <dbReference type="Proteomes" id="UP000292095"/>
    </source>
</evidence>
<dbReference type="Proteomes" id="UP000292095">
    <property type="component" value="Unassembled WGS sequence"/>
</dbReference>
<dbReference type="KEGG" id="salb:XNR_5724"/>
<dbReference type="AlphaFoldDB" id="A0A126YBX5"/>
<reference evidence="4 5" key="1">
    <citation type="submission" date="2017-12" db="EMBL/GenBank/DDBJ databases">
        <title>Population genomics insights into the ecological differentiation and adaptive evolution in streptomycetes.</title>
        <authorList>
            <person name="Li Y."/>
            <person name="Huang Y."/>
        </authorList>
    </citation>
    <scope>NUCLEOTIDE SEQUENCE [LARGE SCALE GENOMIC DNA]</scope>
    <source>
        <strain evidence="3 4">FXJ.2339</strain>
        <strain evidence="2 5">NBRC 100770</strain>
    </source>
</reference>
<dbReference type="EMBL" id="PKLK01000033">
    <property type="protein sequence ID" value="RZE32048.1"/>
    <property type="molecule type" value="Genomic_DNA"/>
</dbReference>
<evidence type="ECO:0000313" key="3">
    <source>
        <dbReference type="EMBL" id="RZE32048.1"/>
    </source>
</evidence>
<dbReference type="Pfam" id="PF08808">
    <property type="entry name" value="RES"/>
    <property type="match status" value="1"/>
</dbReference>
<dbReference type="InterPro" id="IPR014914">
    <property type="entry name" value="RES_dom"/>
</dbReference>
<evidence type="ECO:0000259" key="1">
    <source>
        <dbReference type="SMART" id="SM00953"/>
    </source>
</evidence>
<sequence>MTGLFPMTSLELHPVRHVIPAGTELWRVHNVRYAPHLFNPKLADPFEFKDGSRFDGTRLDPYHCLYLGDTPTTALAESVLRSRPFELPAGRRRIPYVTVVGRRLSVLRTRCDLVLVSLIEAKDLAAVCQESTLLEDERNYVSARRWASEIRAQAPDVAGLIWQSRHNRPQRALVLFHDRFDGCGGQPLDVVADAGIARLDSDAGIDLANRYLEPLRAEISRPLRDTGDTP</sequence>
<accession>A0A126YBX5</accession>
<evidence type="ECO:0000313" key="5">
    <source>
        <dbReference type="Proteomes" id="UP000292693"/>
    </source>
</evidence>
<dbReference type="RefSeq" id="WP_008407888.1">
    <property type="nucleotide sequence ID" value="NC_020990.1"/>
</dbReference>
<dbReference type="EMBL" id="PKLL01000028">
    <property type="protein sequence ID" value="RZE16098.1"/>
    <property type="molecule type" value="Genomic_DNA"/>
</dbReference>
<protein>
    <submittedName>
        <fullName evidence="2">RES domain-containing protein</fullName>
    </submittedName>
</protein>